<dbReference type="Proteomes" id="UP000594263">
    <property type="component" value="Unplaced"/>
</dbReference>
<keyword evidence="7" id="KW-0496">Mitochondrion</keyword>
<dbReference type="Gene3D" id="1.50.40.10">
    <property type="entry name" value="Mitochondrial carrier domain"/>
    <property type="match status" value="1"/>
</dbReference>
<comment type="subcellular location">
    <subcellularLocation>
        <location evidence="1">Mitochondrion membrane</location>
        <topology evidence="1">Multi-pass membrane protein</topology>
    </subcellularLocation>
</comment>
<evidence type="ECO:0000256" key="7">
    <source>
        <dbReference type="ARBA" id="ARBA00023128"/>
    </source>
</evidence>
<dbReference type="InterPro" id="IPR018108">
    <property type="entry name" value="MCP_transmembrane"/>
</dbReference>
<evidence type="ECO:0000256" key="5">
    <source>
        <dbReference type="ARBA" id="ARBA00022737"/>
    </source>
</evidence>
<evidence type="ECO:0008006" key="14">
    <source>
        <dbReference type="Google" id="ProtNLM"/>
    </source>
</evidence>
<dbReference type="EnsemblPlants" id="Kaladp0081s0183.1.v1.1">
    <property type="protein sequence ID" value="Kaladp0081s0183.1.v1.1.CDS.1"/>
    <property type="gene ID" value="Kaladp0081s0183.v1.1"/>
</dbReference>
<feature type="transmembrane region" description="Helical" evidence="11">
    <location>
        <begin position="358"/>
        <end position="379"/>
    </location>
</feature>
<evidence type="ECO:0000313" key="13">
    <source>
        <dbReference type="Proteomes" id="UP000594263"/>
    </source>
</evidence>
<dbReference type="PROSITE" id="PS50920">
    <property type="entry name" value="SOLCAR"/>
    <property type="match status" value="1"/>
</dbReference>
<dbReference type="Pfam" id="PF00153">
    <property type="entry name" value="Mito_carr"/>
    <property type="match status" value="1"/>
</dbReference>
<proteinExistence type="inferred from homology"/>
<dbReference type="PANTHER" id="PTHR45624">
    <property type="entry name" value="MITOCHONDRIAL BASIC AMINO ACIDS TRANSPORTER-RELATED"/>
    <property type="match status" value="1"/>
</dbReference>
<dbReference type="InterPro" id="IPR023395">
    <property type="entry name" value="MCP_dom_sf"/>
</dbReference>
<accession>A0A7N1A4I8</accession>
<evidence type="ECO:0000256" key="6">
    <source>
        <dbReference type="ARBA" id="ARBA00022989"/>
    </source>
</evidence>
<sequence>MDVLIHNPLFATHAVSAAAAITFATAATHPLDTVKTLIQVGSGAAKQLTAAQALERVTSSSGFAGLYNGIGWSILGRISGLGFRFGAYEILTAYCKDGREYNYVHVSEAFWAGVAAGAAESVLTTPFQMIQLRAQVASAASAASHVTNSASVAVENAAMEPGRLLVKGLLRGYAPNKAALANSVNLLSTLPCKNVNLVEAMQGYPWMMSGSGRAPPVWRVKRASDIVSLEGWGALWRGMRSGIARDSIFGGVFFSTWQLFHSAMLEWKAVGMVPPPPLGADVGPLSPLAVTVSAGVSGAIAAAASHGFDTAKSRAECVVIPKHVAYERKLLKWKRPGNRFERYTGIHPRDRNLLVRGISLRMACSGLATFMIVGGYFLAVDNIVSR</sequence>
<keyword evidence="3 10" id="KW-0813">Transport</keyword>
<keyword evidence="4 9" id="KW-0812">Transmembrane</keyword>
<dbReference type="PANTHER" id="PTHR45624:SF36">
    <property type="entry name" value="S-ADENOSYLMETHIONINE CARRIER 2, CHLOROPLASTIC-RELATED"/>
    <property type="match status" value="1"/>
</dbReference>
<keyword evidence="6 11" id="KW-1133">Transmembrane helix</keyword>
<evidence type="ECO:0000256" key="10">
    <source>
        <dbReference type="RuleBase" id="RU000488"/>
    </source>
</evidence>
<keyword evidence="5" id="KW-0677">Repeat</keyword>
<dbReference type="InterPro" id="IPR050567">
    <property type="entry name" value="Mitochondrial_Carrier"/>
</dbReference>
<evidence type="ECO:0000256" key="11">
    <source>
        <dbReference type="SAM" id="Phobius"/>
    </source>
</evidence>
<evidence type="ECO:0000256" key="3">
    <source>
        <dbReference type="ARBA" id="ARBA00022448"/>
    </source>
</evidence>
<evidence type="ECO:0000313" key="12">
    <source>
        <dbReference type="EnsemblPlants" id="Kaladp0081s0183.1.v1.1.CDS.1"/>
    </source>
</evidence>
<dbReference type="SUPFAM" id="SSF103506">
    <property type="entry name" value="Mitochondrial carrier"/>
    <property type="match status" value="1"/>
</dbReference>
<organism evidence="12 13">
    <name type="scientific">Kalanchoe fedtschenkoi</name>
    <name type="common">Lavender scallops</name>
    <name type="synonym">South American air plant</name>
    <dbReference type="NCBI Taxonomy" id="63787"/>
    <lineage>
        <taxon>Eukaryota</taxon>
        <taxon>Viridiplantae</taxon>
        <taxon>Streptophyta</taxon>
        <taxon>Embryophyta</taxon>
        <taxon>Tracheophyta</taxon>
        <taxon>Spermatophyta</taxon>
        <taxon>Magnoliopsida</taxon>
        <taxon>eudicotyledons</taxon>
        <taxon>Gunneridae</taxon>
        <taxon>Pentapetalae</taxon>
        <taxon>Saxifragales</taxon>
        <taxon>Crassulaceae</taxon>
        <taxon>Kalanchoe</taxon>
    </lineage>
</organism>
<feature type="repeat" description="Solcar" evidence="9">
    <location>
        <begin position="8"/>
        <end position="94"/>
    </location>
</feature>
<protein>
    <recommendedName>
        <fullName evidence="14">Mitochondrial carrier protein</fullName>
    </recommendedName>
</protein>
<comment type="similarity">
    <text evidence="2 10">Belongs to the mitochondrial carrier (TC 2.A.29) family.</text>
</comment>
<dbReference type="Gramene" id="Kaladp0081s0183.1.v1.1">
    <property type="protein sequence ID" value="Kaladp0081s0183.1.v1.1.CDS.1"/>
    <property type="gene ID" value="Kaladp0081s0183.v1.1"/>
</dbReference>
<evidence type="ECO:0000256" key="4">
    <source>
        <dbReference type="ARBA" id="ARBA00022692"/>
    </source>
</evidence>
<dbReference type="GO" id="GO:0022857">
    <property type="term" value="F:transmembrane transporter activity"/>
    <property type="evidence" value="ECO:0007669"/>
    <property type="project" value="TreeGrafter"/>
</dbReference>
<keyword evidence="8 9" id="KW-0472">Membrane</keyword>
<evidence type="ECO:0000256" key="9">
    <source>
        <dbReference type="PROSITE-ProRule" id="PRU00282"/>
    </source>
</evidence>
<dbReference type="OMA" id="VMTSPFE"/>
<dbReference type="AlphaFoldDB" id="A0A7N1A4I8"/>
<evidence type="ECO:0000256" key="8">
    <source>
        <dbReference type="ARBA" id="ARBA00023136"/>
    </source>
</evidence>
<name>A0A7N1A4I8_KALFE</name>
<evidence type="ECO:0000256" key="2">
    <source>
        <dbReference type="ARBA" id="ARBA00006375"/>
    </source>
</evidence>
<dbReference type="GO" id="GO:0031966">
    <property type="term" value="C:mitochondrial membrane"/>
    <property type="evidence" value="ECO:0007669"/>
    <property type="project" value="UniProtKB-SubCell"/>
</dbReference>
<evidence type="ECO:0000256" key="1">
    <source>
        <dbReference type="ARBA" id="ARBA00004225"/>
    </source>
</evidence>
<reference evidence="12" key="1">
    <citation type="submission" date="2021-01" db="UniProtKB">
        <authorList>
            <consortium name="EnsemblPlants"/>
        </authorList>
    </citation>
    <scope>IDENTIFICATION</scope>
</reference>
<keyword evidence="13" id="KW-1185">Reference proteome</keyword>